<dbReference type="GO" id="GO:0050661">
    <property type="term" value="F:NADP binding"/>
    <property type="evidence" value="ECO:0007669"/>
    <property type="project" value="InterPro"/>
</dbReference>
<dbReference type="PRINTS" id="PR00368">
    <property type="entry name" value="FADPNR"/>
</dbReference>
<name>A0A1A3KHA7_MYCAS</name>
<accession>A0A1A3KHA7</accession>
<dbReference type="PRINTS" id="PR00411">
    <property type="entry name" value="PNDRDTASEI"/>
</dbReference>
<dbReference type="Proteomes" id="UP000093925">
    <property type="component" value="Unassembled WGS sequence"/>
</dbReference>
<dbReference type="RefSeq" id="WP_065140921.1">
    <property type="nucleotide sequence ID" value="NZ_LZLM01000090.1"/>
</dbReference>
<evidence type="ECO:0000256" key="4">
    <source>
        <dbReference type="ARBA" id="ARBA00023002"/>
    </source>
</evidence>
<dbReference type="PANTHER" id="PTHR42877">
    <property type="entry name" value="L-ORNITHINE N(5)-MONOOXYGENASE-RELATED"/>
    <property type="match status" value="1"/>
</dbReference>
<comment type="caution">
    <text evidence="5">The sequence shown here is derived from an EMBL/GenBank/DDBJ whole genome shotgun (WGS) entry which is preliminary data.</text>
</comment>
<dbReference type="PANTHER" id="PTHR42877:SF4">
    <property type="entry name" value="FAD_NAD(P)-BINDING DOMAIN-CONTAINING PROTEIN-RELATED"/>
    <property type="match status" value="1"/>
</dbReference>
<sequence>MNSNAFSHNHIAIIGAGFGGLAVAIRLQQAGFNNFVVLDRAADIGGVWRDNTYPGAAVDIQCQLYSLSSALNPQWRNRFAKQPEIWNYMRDVVRRFGLLPHLLLNCAVEGLDWDPVEQLWRIQTVLGERTAKHIVVATGALAEPNIPQLPGMDRFAGPLFHSARWDHGIDLTGKRVAVIGTGASAAQFIPALQSTVAHMTVFQRTPAWVLPRHDRAIGARKQQMLETLPALQRLQRLRFYLKREQLLLGFRHPVFQKPAEFLARKHLYAQVSDPELRAKLLPDYRLGCKRIVISDDYLSALVKPNVTVVTEGIHEITPGGIVDDSGAEHRVDTIILGTGFKTDRLPLTDRIRGVDGTSMAERWAGNPTAYLGITVAGFPNCYLIAGPNTGLGHTSVLYMYESQANYIASTISYARTHSVAALEPTRHAQEAYTAEVDRLSVGTVWSSGGCRSWYLNANGRNTNLWPGGTLSYRRRTRRFDPDHYVLRHRLAAAPASP</sequence>
<dbReference type="GO" id="GO:0004499">
    <property type="term" value="F:N,N-dimethylaniline monooxygenase activity"/>
    <property type="evidence" value="ECO:0007669"/>
    <property type="project" value="InterPro"/>
</dbReference>
<keyword evidence="2" id="KW-0285">Flavoprotein</keyword>
<dbReference type="Pfam" id="PF00743">
    <property type="entry name" value="FMO-like"/>
    <property type="match status" value="1"/>
</dbReference>
<proteinExistence type="inferred from homology"/>
<dbReference type="AlphaFoldDB" id="A0A1A3KHA7"/>
<dbReference type="EMBL" id="LZLM01000090">
    <property type="protein sequence ID" value="OBJ83794.1"/>
    <property type="molecule type" value="Genomic_DNA"/>
</dbReference>
<dbReference type="GO" id="GO:0050660">
    <property type="term" value="F:flavin adenine dinucleotide binding"/>
    <property type="evidence" value="ECO:0007669"/>
    <property type="project" value="InterPro"/>
</dbReference>
<evidence type="ECO:0000256" key="3">
    <source>
        <dbReference type="ARBA" id="ARBA00022827"/>
    </source>
</evidence>
<evidence type="ECO:0000313" key="5">
    <source>
        <dbReference type="EMBL" id="OBJ83794.1"/>
    </source>
</evidence>
<gene>
    <name evidence="5" type="ORF">A5640_18295</name>
</gene>
<organism evidence="5 6">
    <name type="scientific">Mycobacterium asiaticum</name>
    <dbReference type="NCBI Taxonomy" id="1790"/>
    <lineage>
        <taxon>Bacteria</taxon>
        <taxon>Bacillati</taxon>
        <taxon>Actinomycetota</taxon>
        <taxon>Actinomycetes</taxon>
        <taxon>Mycobacteriales</taxon>
        <taxon>Mycobacteriaceae</taxon>
        <taxon>Mycobacterium</taxon>
    </lineage>
</organism>
<keyword evidence="4" id="KW-0560">Oxidoreductase</keyword>
<keyword evidence="5" id="KW-0503">Monooxygenase</keyword>
<protein>
    <submittedName>
        <fullName evidence="5">4-hydroxyacetophenone monooxygenase</fullName>
    </submittedName>
</protein>
<keyword evidence="3" id="KW-0274">FAD</keyword>
<dbReference type="Gene3D" id="3.50.50.60">
    <property type="entry name" value="FAD/NAD(P)-binding domain"/>
    <property type="match status" value="2"/>
</dbReference>
<dbReference type="InterPro" id="IPR036188">
    <property type="entry name" value="FAD/NAD-bd_sf"/>
</dbReference>
<evidence type="ECO:0000313" key="6">
    <source>
        <dbReference type="Proteomes" id="UP000093925"/>
    </source>
</evidence>
<dbReference type="InterPro" id="IPR051209">
    <property type="entry name" value="FAD-bind_Monooxygenase_sf"/>
</dbReference>
<dbReference type="InterPro" id="IPR020946">
    <property type="entry name" value="Flavin_mOase-like"/>
</dbReference>
<comment type="similarity">
    <text evidence="1">Belongs to the FAD-binding monooxygenase family.</text>
</comment>
<evidence type="ECO:0000256" key="1">
    <source>
        <dbReference type="ARBA" id="ARBA00010139"/>
    </source>
</evidence>
<reference evidence="5 6" key="1">
    <citation type="submission" date="2016-06" db="EMBL/GenBank/DDBJ databases">
        <authorList>
            <person name="Kjaerup R.B."/>
            <person name="Dalgaard T.S."/>
            <person name="Juul-Madsen H.R."/>
        </authorList>
    </citation>
    <scope>NUCLEOTIDE SEQUENCE [LARGE SCALE GENOMIC DNA]</scope>
    <source>
        <strain evidence="5 6">1276495.2</strain>
    </source>
</reference>
<dbReference type="SUPFAM" id="SSF51905">
    <property type="entry name" value="FAD/NAD(P)-binding domain"/>
    <property type="match status" value="1"/>
</dbReference>
<evidence type="ECO:0000256" key="2">
    <source>
        <dbReference type="ARBA" id="ARBA00022630"/>
    </source>
</evidence>